<evidence type="ECO:0000259" key="1">
    <source>
        <dbReference type="PROSITE" id="PS50011"/>
    </source>
</evidence>
<dbReference type="PROSITE" id="PS50011">
    <property type="entry name" value="PROTEIN_KINASE_DOM"/>
    <property type="match status" value="1"/>
</dbReference>
<keyword evidence="2" id="KW-0808">Transferase</keyword>
<protein>
    <submittedName>
        <fullName evidence="2">Protein-tyrosine kinase 6</fullName>
    </submittedName>
</protein>
<dbReference type="InterPro" id="IPR053235">
    <property type="entry name" value="Ser_Thr_kinase"/>
</dbReference>
<accession>A0A194W956</accession>
<reference evidence="2" key="1">
    <citation type="submission" date="2014-12" db="EMBL/GenBank/DDBJ databases">
        <title>Genome Sequence of Valsa Canker Pathogens Uncovers a Specific Adaption of Colonization on Woody Bark.</title>
        <authorList>
            <person name="Yin Z."/>
            <person name="Liu H."/>
            <person name="Gao X."/>
            <person name="Li Z."/>
            <person name="Song N."/>
            <person name="Ke X."/>
            <person name="Dai Q."/>
            <person name="Wu Y."/>
            <person name="Sun Y."/>
            <person name="Xu J.-R."/>
            <person name="Kang Z.K."/>
            <person name="Wang L."/>
            <person name="Huang L."/>
        </authorList>
    </citation>
    <scope>NUCLEOTIDE SEQUENCE [LARGE SCALE GENOMIC DNA]</scope>
    <source>
        <strain evidence="2">03-8</strain>
    </source>
</reference>
<keyword evidence="3" id="KW-1185">Reference proteome</keyword>
<keyword evidence="2" id="KW-0418">Kinase</keyword>
<dbReference type="Gene3D" id="1.10.510.10">
    <property type="entry name" value="Transferase(Phosphotransferase) domain 1"/>
    <property type="match status" value="1"/>
</dbReference>
<dbReference type="GO" id="GO:0004713">
    <property type="term" value="F:protein tyrosine kinase activity"/>
    <property type="evidence" value="ECO:0007669"/>
    <property type="project" value="UniProtKB-KW"/>
</dbReference>
<organism evidence="2 3">
    <name type="scientific">Cytospora mali</name>
    <name type="common">Apple Valsa canker fungus</name>
    <name type="synonym">Valsa mali</name>
    <dbReference type="NCBI Taxonomy" id="578113"/>
    <lineage>
        <taxon>Eukaryota</taxon>
        <taxon>Fungi</taxon>
        <taxon>Dikarya</taxon>
        <taxon>Ascomycota</taxon>
        <taxon>Pezizomycotina</taxon>
        <taxon>Sordariomycetes</taxon>
        <taxon>Sordariomycetidae</taxon>
        <taxon>Diaporthales</taxon>
        <taxon>Cytosporaceae</taxon>
        <taxon>Cytospora</taxon>
    </lineage>
</organism>
<dbReference type="EMBL" id="CM003106">
    <property type="protein sequence ID" value="KUI73001.1"/>
    <property type="molecule type" value="Genomic_DNA"/>
</dbReference>
<proteinExistence type="predicted"/>
<sequence length="470" mass="52423">MSSQTIFTYTIRQSIPHPPPGTTSHITTDSLPKILHHGFVFGINLEAADITWCTTWNPPPPSSRCFSIGVDLESPEDGLLLRTTGQSTDFTAVGTSCLKLGWGTTFGMLCFDVFIEIQLPALGSVNTALWRQYFEMVRSEVLTLGGPGLLVSNLPQIMAPIKPGWLFNMRADQAFNQRTGAMVVCKRAPHLKSYMEASLEHKFLKNVQHPHILQFMFNCVDGPGQFYGISELLPYPTRTLSTMTKMSDLERDKDALTVSELVDINGQVLQALKFLDSQKITHGNLTPSSIFICMRSPDAIIVRVGDLRPTSHPLLLQSHDKNGTSGRYIAPEWHQGELPTGASSDVWSLGVITLEFSFGLPNDYVNWVGQWNHFEWPERLFANSHSLSTQPSLRDWIILLCHPNAALRARILVEFGPFEYSQLKSGMFCMGCVAEAWGFGRHDGPCVRTLPRQLRPELPVASLQPQGTFH</sequence>
<gene>
    <name evidence="2" type="ORF">VM1G_08153</name>
</gene>
<dbReference type="GO" id="GO:0005524">
    <property type="term" value="F:ATP binding"/>
    <property type="evidence" value="ECO:0007669"/>
    <property type="project" value="InterPro"/>
</dbReference>
<dbReference type="PANTHER" id="PTHR24361:SF785">
    <property type="entry name" value="DUAL SPECIFICITY MITOGEN-ACTIVATED PROTEIN KINASE KINASE 1"/>
    <property type="match status" value="1"/>
</dbReference>
<dbReference type="PANTHER" id="PTHR24361">
    <property type="entry name" value="MITOGEN-ACTIVATED KINASE KINASE KINASE"/>
    <property type="match status" value="1"/>
</dbReference>
<dbReference type="Pfam" id="PF00069">
    <property type="entry name" value="Pkinase"/>
    <property type="match status" value="1"/>
</dbReference>
<dbReference type="OrthoDB" id="10252171at2759"/>
<dbReference type="SUPFAM" id="SSF56112">
    <property type="entry name" value="Protein kinase-like (PK-like)"/>
    <property type="match status" value="1"/>
</dbReference>
<feature type="domain" description="Protein kinase" evidence="1">
    <location>
        <begin position="136"/>
        <end position="423"/>
    </location>
</feature>
<evidence type="ECO:0000313" key="3">
    <source>
        <dbReference type="Proteomes" id="UP000078559"/>
    </source>
</evidence>
<dbReference type="Proteomes" id="UP000078559">
    <property type="component" value="Chromosome 9"/>
</dbReference>
<dbReference type="GO" id="GO:0004674">
    <property type="term" value="F:protein serine/threonine kinase activity"/>
    <property type="evidence" value="ECO:0007669"/>
    <property type="project" value="TreeGrafter"/>
</dbReference>
<name>A0A194W956_CYTMA</name>
<dbReference type="GO" id="GO:0005737">
    <property type="term" value="C:cytoplasm"/>
    <property type="evidence" value="ECO:0007669"/>
    <property type="project" value="TreeGrafter"/>
</dbReference>
<keyword evidence="2" id="KW-0829">Tyrosine-protein kinase</keyword>
<evidence type="ECO:0000313" key="2">
    <source>
        <dbReference type="EMBL" id="KUI73001.1"/>
    </source>
</evidence>
<dbReference type="SMART" id="SM00220">
    <property type="entry name" value="S_TKc"/>
    <property type="match status" value="1"/>
</dbReference>
<dbReference type="InterPro" id="IPR000719">
    <property type="entry name" value="Prot_kinase_dom"/>
</dbReference>
<dbReference type="InterPro" id="IPR011009">
    <property type="entry name" value="Kinase-like_dom_sf"/>
</dbReference>
<dbReference type="AlphaFoldDB" id="A0A194W956"/>